<dbReference type="GO" id="GO:0005886">
    <property type="term" value="C:plasma membrane"/>
    <property type="evidence" value="ECO:0007669"/>
    <property type="project" value="UniProtKB-SubCell"/>
</dbReference>
<dbReference type="FunCoup" id="A0A1Y5TX13">
    <property type="interactions" value="114"/>
</dbReference>
<dbReference type="PANTHER" id="PTHR44936">
    <property type="entry name" value="SENSOR PROTEIN CREC"/>
    <property type="match status" value="1"/>
</dbReference>
<evidence type="ECO:0000256" key="9">
    <source>
        <dbReference type="ARBA" id="ARBA00022741"/>
    </source>
</evidence>
<feature type="domain" description="Histidine kinase" evidence="16">
    <location>
        <begin position="277"/>
        <end position="473"/>
    </location>
</feature>
<dbReference type="InterPro" id="IPR036097">
    <property type="entry name" value="HisK_dim/P_sf"/>
</dbReference>
<organism evidence="18 19">
    <name type="scientific">Oceanibacterium hippocampi</name>
    <dbReference type="NCBI Taxonomy" id="745714"/>
    <lineage>
        <taxon>Bacteria</taxon>
        <taxon>Pseudomonadati</taxon>
        <taxon>Pseudomonadota</taxon>
        <taxon>Alphaproteobacteria</taxon>
        <taxon>Sneathiellales</taxon>
        <taxon>Sneathiellaceae</taxon>
        <taxon>Oceanibacterium</taxon>
    </lineage>
</organism>
<dbReference type="PROSITE" id="PS50109">
    <property type="entry name" value="HIS_KIN"/>
    <property type="match status" value="1"/>
</dbReference>
<reference evidence="18 19" key="1">
    <citation type="submission" date="2017-03" db="EMBL/GenBank/DDBJ databases">
        <authorList>
            <person name="Afonso C.L."/>
            <person name="Miller P.J."/>
            <person name="Scott M.A."/>
            <person name="Spackman E."/>
            <person name="Goraichik I."/>
            <person name="Dimitrov K.M."/>
            <person name="Suarez D.L."/>
            <person name="Swayne D.E."/>
        </authorList>
    </citation>
    <scope>NUCLEOTIDE SEQUENCE [LARGE SCALE GENOMIC DNA]</scope>
    <source>
        <strain evidence="18 19">CECT 7691</strain>
    </source>
</reference>
<keyword evidence="14 15" id="KW-0472">Membrane</keyword>
<evidence type="ECO:0000256" key="1">
    <source>
        <dbReference type="ARBA" id="ARBA00000085"/>
    </source>
</evidence>
<dbReference type="Pfam" id="PF00672">
    <property type="entry name" value="HAMP"/>
    <property type="match status" value="1"/>
</dbReference>
<keyword evidence="5" id="KW-0997">Cell inner membrane</keyword>
<dbReference type="GO" id="GO:0000155">
    <property type="term" value="F:phosphorelay sensor kinase activity"/>
    <property type="evidence" value="ECO:0007669"/>
    <property type="project" value="InterPro"/>
</dbReference>
<dbReference type="PANTHER" id="PTHR44936:SF5">
    <property type="entry name" value="SENSOR HISTIDINE KINASE ENVZ"/>
    <property type="match status" value="1"/>
</dbReference>
<dbReference type="OrthoDB" id="9804645at2"/>
<feature type="transmembrane region" description="Helical" evidence="15">
    <location>
        <begin position="51"/>
        <end position="70"/>
    </location>
</feature>
<evidence type="ECO:0000256" key="12">
    <source>
        <dbReference type="ARBA" id="ARBA00022989"/>
    </source>
</evidence>
<dbReference type="Pfam" id="PF02518">
    <property type="entry name" value="HATPase_c"/>
    <property type="match status" value="1"/>
</dbReference>
<dbReference type="InterPro" id="IPR003660">
    <property type="entry name" value="HAMP_dom"/>
</dbReference>
<evidence type="ECO:0000256" key="11">
    <source>
        <dbReference type="ARBA" id="ARBA00022840"/>
    </source>
</evidence>
<evidence type="ECO:0000256" key="8">
    <source>
        <dbReference type="ARBA" id="ARBA00022692"/>
    </source>
</evidence>
<dbReference type="InterPro" id="IPR004358">
    <property type="entry name" value="Sig_transdc_His_kin-like_C"/>
</dbReference>
<dbReference type="SUPFAM" id="SSF55874">
    <property type="entry name" value="ATPase domain of HSP90 chaperone/DNA topoisomerase II/histidine kinase"/>
    <property type="match status" value="1"/>
</dbReference>
<dbReference type="SMART" id="SM00387">
    <property type="entry name" value="HATPase_c"/>
    <property type="match status" value="1"/>
</dbReference>
<feature type="transmembrane region" description="Helical" evidence="15">
    <location>
        <begin position="195"/>
        <end position="216"/>
    </location>
</feature>
<evidence type="ECO:0000256" key="3">
    <source>
        <dbReference type="ARBA" id="ARBA00012438"/>
    </source>
</evidence>
<dbReference type="Gene3D" id="1.10.287.130">
    <property type="match status" value="1"/>
</dbReference>
<evidence type="ECO:0000256" key="15">
    <source>
        <dbReference type="SAM" id="Phobius"/>
    </source>
</evidence>
<evidence type="ECO:0000256" key="7">
    <source>
        <dbReference type="ARBA" id="ARBA00022679"/>
    </source>
</evidence>
<name>A0A1Y5TX13_9PROT</name>
<evidence type="ECO:0000313" key="18">
    <source>
        <dbReference type="EMBL" id="SLN74478.1"/>
    </source>
</evidence>
<dbReference type="Proteomes" id="UP000193200">
    <property type="component" value="Unassembled WGS sequence"/>
</dbReference>
<keyword evidence="12 15" id="KW-1133">Transmembrane helix</keyword>
<dbReference type="EMBL" id="FWFR01000003">
    <property type="protein sequence ID" value="SLN74478.1"/>
    <property type="molecule type" value="Genomic_DNA"/>
</dbReference>
<proteinExistence type="predicted"/>
<dbReference type="PROSITE" id="PS50885">
    <property type="entry name" value="HAMP"/>
    <property type="match status" value="1"/>
</dbReference>
<evidence type="ECO:0000256" key="4">
    <source>
        <dbReference type="ARBA" id="ARBA00022475"/>
    </source>
</evidence>
<keyword evidence="13" id="KW-0902">Two-component regulatory system</keyword>
<keyword evidence="4" id="KW-1003">Cell membrane</keyword>
<dbReference type="InterPro" id="IPR003661">
    <property type="entry name" value="HisK_dim/P_dom"/>
</dbReference>
<dbReference type="InterPro" id="IPR003594">
    <property type="entry name" value="HATPase_dom"/>
</dbReference>
<dbReference type="PRINTS" id="PR00344">
    <property type="entry name" value="BCTRLSENSOR"/>
</dbReference>
<dbReference type="Gene3D" id="3.30.565.10">
    <property type="entry name" value="Histidine kinase-like ATPase, C-terminal domain"/>
    <property type="match status" value="1"/>
</dbReference>
<dbReference type="SMART" id="SM00388">
    <property type="entry name" value="HisKA"/>
    <property type="match status" value="1"/>
</dbReference>
<evidence type="ECO:0000256" key="10">
    <source>
        <dbReference type="ARBA" id="ARBA00022777"/>
    </source>
</evidence>
<evidence type="ECO:0000259" key="16">
    <source>
        <dbReference type="PROSITE" id="PS50109"/>
    </source>
</evidence>
<keyword evidence="8 15" id="KW-0812">Transmembrane</keyword>
<keyword evidence="7 18" id="KW-0808">Transferase</keyword>
<evidence type="ECO:0000313" key="19">
    <source>
        <dbReference type="Proteomes" id="UP000193200"/>
    </source>
</evidence>
<comment type="subcellular location">
    <subcellularLocation>
        <location evidence="2">Cell inner membrane</location>
        <topology evidence="2">Multi-pass membrane protein</topology>
    </subcellularLocation>
</comment>
<keyword evidence="10" id="KW-0418">Kinase</keyword>
<evidence type="ECO:0000256" key="13">
    <source>
        <dbReference type="ARBA" id="ARBA00023012"/>
    </source>
</evidence>
<keyword evidence="11" id="KW-0067">ATP-binding</keyword>
<dbReference type="SUPFAM" id="SSF47384">
    <property type="entry name" value="Homodimeric domain of signal transducing histidine kinase"/>
    <property type="match status" value="1"/>
</dbReference>
<dbReference type="EC" id="2.7.13.3" evidence="3"/>
<sequence>MSSGQISDGQRPDRARPGVNRRFARALAYLWDSLAIGLKHLMPRSLFGRSLIIVAAPVVLLQVIATYVFYERHWDNVTRRLANSVAGEIATVIGGLEGFDSDDDKVRLIAMAQKQMGLKISYLPGQTLSGTAPPLSRFSILDGNLKSALRQSFADKPFQIDMQTQPDYVEIQVQLDGGVLRVLTRDKRLFASTSYLFILWMVGLSLVLLTIAIIFLRNQVRPVRQLAIASEMFGKGHDVADFRPAGAAEVRQAASAFLEMKDRIQRQIGQRTEMLAGVSHDLRTPLTRMKLQLAMLGESPEIADLRADVVEMENMVNGYLTFARGLGSEVAAEANIGEIVESVAMLARRHGADIGVELYGDLAAHVRPNAVKRCITNLVENARRYSSRIDVTASREPRMIRIQVDDNGPGIPPERREEVFRPFHRLDVSRNLETGGSGLGLTIARDIVRSHGGDITLDESPAGGLRVQIRLPI</sequence>
<evidence type="ECO:0000256" key="5">
    <source>
        <dbReference type="ARBA" id="ARBA00022519"/>
    </source>
</evidence>
<feature type="domain" description="HAMP" evidence="17">
    <location>
        <begin position="217"/>
        <end position="269"/>
    </location>
</feature>
<dbReference type="InterPro" id="IPR050980">
    <property type="entry name" value="2C_sensor_his_kinase"/>
</dbReference>
<evidence type="ECO:0000256" key="14">
    <source>
        <dbReference type="ARBA" id="ARBA00023136"/>
    </source>
</evidence>
<gene>
    <name evidence="18" type="primary">envZ</name>
    <name evidence="18" type="ORF">OCH7691_03758</name>
</gene>
<dbReference type="CDD" id="cd00082">
    <property type="entry name" value="HisKA"/>
    <property type="match status" value="1"/>
</dbReference>
<keyword evidence="19" id="KW-1185">Reference proteome</keyword>
<dbReference type="InterPro" id="IPR005467">
    <property type="entry name" value="His_kinase_dom"/>
</dbReference>
<accession>A0A1Y5TX13</accession>
<keyword evidence="9" id="KW-0547">Nucleotide-binding</keyword>
<dbReference type="AlphaFoldDB" id="A0A1Y5TX13"/>
<dbReference type="InParanoid" id="A0A1Y5TX13"/>
<dbReference type="Pfam" id="PF00512">
    <property type="entry name" value="HisKA"/>
    <property type="match status" value="1"/>
</dbReference>
<dbReference type="GO" id="GO:0005524">
    <property type="term" value="F:ATP binding"/>
    <property type="evidence" value="ECO:0007669"/>
    <property type="project" value="UniProtKB-KW"/>
</dbReference>
<dbReference type="SMART" id="SM00304">
    <property type="entry name" value="HAMP"/>
    <property type="match status" value="1"/>
</dbReference>
<evidence type="ECO:0000256" key="6">
    <source>
        <dbReference type="ARBA" id="ARBA00022553"/>
    </source>
</evidence>
<protein>
    <recommendedName>
        <fullName evidence="3">histidine kinase</fullName>
        <ecNumber evidence="3">2.7.13.3</ecNumber>
    </recommendedName>
</protein>
<comment type="catalytic activity">
    <reaction evidence="1">
        <text>ATP + protein L-histidine = ADP + protein N-phospho-L-histidine.</text>
        <dbReference type="EC" id="2.7.13.3"/>
    </reaction>
</comment>
<evidence type="ECO:0000256" key="2">
    <source>
        <dbReference type="ARBA" id="ARBA00004429"/>
    </source>
</evidence>
<keyword evidence="6" id="KW-0597">Phosphoprotein</keyword>
<dbReference type="InterPro" id="IPR036890">
    <property type="entry name" value="HATPase_C_sf"/>
</dbReference>
<evidence type="ECO:0000259" key="17">
    <source>
        <dbReference type="PROSITE" id="PS50885"/>
    </source>
</evidence>